<accession>A0AA49GHD6</accession>
<feature type="chain" id="PRO_5041300946" evidence="4">
    <location>
        <begin position="19"/>
        <end position="447"/>
    </location>
</feature>
<proteinExistence type="inferred from homology"/>
<reference evidence="5" key="1">
    <citation type="submission" date="2023-08" db="EMBL/GenBank/DDBJ databases">
        <title>Comparative genomics and taxonomic characterization of three novel marine species of genus Marivirga.</title>
        <authorList>
            <person name="Muhammad N."/>
            <person name="Kim S.-G."/>
        </authorList>
    </citation>
    <scope>NUCLEOTIDE SEQUENCE [LARGE SCALE GENOMIC DNA]</scope>
    <source>
        <strain evidence="5">ABR2-2</strain>
    </source>
</reference>
<evidence type="ECO:0000313" key="6">
    <source>
        <dbReference type="Proteomes" id="UP001244443"/>
    </source>
</evidence>
<evidence type="ECO:0000256" key="3">
    <source>
        <dbReference type="ARBA" id="ARBA00022729"/>
    </source>
</evidence>
<evidence type="ECO:0000256" key="4">
    <source>
        <dbReference type="SAM" id="SignalP"/>
    </source>
</evidence>
<comment type="similarity">
    <text evidence="1">Belongs to the outer membrane porin (Opr) (TC 1.B.25) family.</text>
</comment>
<dbReference type="InterPro" id="IPR005318">
    <property type="entry name" value="OM_porin_bac"/>
</dbReference>
<evidence type="ECO:0000256" key="2">
    <source>
        <dbReference type="ARBA" id="ARBA00022448"/>
    </source>
</evidence>
<keyword evidence="6" id="KW-1185">Reference proteome</keyword>
<dbReference type="Pfam" id="PF03573">
    <property type="entry name" value="OprD"/>
    <property type="match status" value="1"/>
</dbReference>
<dbReference type="EMBL" id="CP129970">
    <property type="protein sequence ID" value="WKK87443.2"/>
    <property type="molecule type" value="Genomic_DNA"/>
</dbReference>
<keyword evidence="3 4" id="KW-0732">Signal</keyword>
<dbReference type="InterPro" id="IPR023614">
    <property type="entry name" value="Porin_dom_sf"/>
</dbReference>
<name>A0AA49GHD6_9BACT</name>
<dbReference type="RefSeq" id="WP_308357411.1">
    <property type="nucleotide sequence ID" value="NZ_CP129970.2"/>
</dbReference>
<protein>
    <submittedName>
        <fullName evidence="5">OprD family outer membrane porin</fullName>
    </submittedName>
</protein>
<organism evidence="5 6">
    <name type="scientific">Marivirga arenosa</name>
    <dbReference type="NCBI Taxonomy" id="3059076"/>
    <lineage>
        <taxon>Bacteria</taxon>
        <taxon>Pseudomonadati</taxon>
        <taxon>Bacteroidota</taxon>
        <taxon>Cytophagia</taxon>
        <taxon>Cytophagales</taxon>
        <taxon>Marivirgaceae</taxon>
        <taxon>Marivirga</taxon>
    </lineage>
</organism>
<dbReference type="Gene3D" id="2.40.160.10">
    <property type="entry name" value="Porin"/>
    <property type="match status" value="1"/>
</dbReference>
<evidence type="ECO:0000256" key="1">
    <source>
        <dbReference type="ARBA" id="ARBA00009075"/>
    </source>
</evidence>
<gene>
    <name evidence="5" type="ORF">QYS48_12295</name>
</gene>
<dbReference type="Proteomes" id="UP001244443">
    <property type="component" value="Chromosome"/>
</dbReference>
<evidence type="ECO:0000313" key="5">
    <source>
        <dbReference type="EMBL" id="WKK87443.2"/>
    </source>
</evidence>
<dbReference type="GO" id="GO:0016020">
    <property type="term" value="C:membrane"/>
    <property type="evidence" value="ECO:0007669"/>
    <property type="project" value="InterPro"/>
</dbReference>
<keyword evidence="2" id="KW-0813">Transport</keyword>
<sequence>MRITVLVLIALFPFSLFAQDNNNQEEVKKGDFSGQWRNYYLHTFNEGDLQNWYGLATGLKLSYKYNFNDNWQVGGALYSSINTGLSNVEVLDLTTGRGSRYVSGLFNSQDLSQKIIAFPGELYLQYKQDNHQIKIGRQGFKSPFLNGQDGRMIPTLFEGAFYKYEEKDKVKFQLGAINRIAPRSYDGFENIGESIGIYPVGRDVNGQASQYRGNTESDYIGVLNFEYNLNNLNVVVWDYYADNLFNMVYVKPSYTFSDSNFQFSAEWLLQNRVGNGGNETYEYRYVQDELAQLFGIQLSRTVKNGKLSLSYNYITDQGRYLFPREWGREFLFSFQKRERSEGFGDNQAVVFNYLHHYTRDVHDFKSAISVGHHWTPDVTMAELSKYALPNYMHINLDLFYENDNLKGFKPEILLTSKILTKDIPENPALVINKVNLFMINAIINYNF</sequence>
<dbReference type="AlphaFoldDB" id="A0AA49GHD6"/>
<feature type="signal peptide" evidence="4">
    <location>
        <begin position="1"/>
        <end position="18"/>
    </location>
</feature>